<name>A0A098EE18_9ZZZZ</name>
<evidence type="ECO:0000256" key="1">
    <source>
        <dbReference type="SAM" id="Phobius"/>
    </source>
</evidence>
<keyword evidence="1" id="KW-1133">Transmembrane helix</keyword>
<organism evidence="2">
    <name type="scientific">groundwater metagenome</name>
    <dbReference type="NCBI Taxonomy" id="717931"/>
    <lineage>
        <taxon>unclassified sequences</taxon>
        <taxon>metagenomes</taxon>
        <taxon>ecological metagenomes</taxon>
    </lineage>
</organism>
<gene>
    <name evidence="2" type="ORF">MSIBF_A4640005</name>
</gene>
<feature type="transmembrane region" description="Helical" evidence="1">
    <location>
        <begin position="6"/>
        <end position="26"/>
    </location>
</feature>
<evidence type="ECO:0000313" key="2">
    <source>
        <dbReference type="EMBL" id="CEG13761.1"/>
    </source>
</evidence>
<proteinExistence type="predicted"/>
<dbReference type="AlphaFoldDB" id="A0A098EE18"/>
<keyword evidence="1" id="KW-0812">Transmembrane</keyword>
<accession>A0A098EE18</accession>
<keyword evidence="1" id="KW-0472">Membrane</keyword>
<dbReference type="EMBL" id="CCXY01000406">
    <property type="protein sequence ID" value="CEG13761.1"/>
    <property type="molecule type" value="Genomic_DNA"/>
</dbReference>
<protein>
    <submittedName>
        <fullName evidence="2">Uncharacterized protein</fullName>
    </submittedName>
</protein>
<reference evidence="2" key="1">
    <citation type="submission" date="2014-09" db="EMBL/GenBank/DDBJ databases">
        <authorList>
            <person name="Probst J Alexander"/>
        </authorList>
    </citation>
    <scope>NUCLEOTIDE SEQUENCE</scope>
</reference>
<sequence>MSNKYIVPIGVLIAAVLIIAGGYMVLNPYPHGSSGTGNNINDNESYIEETQNFIPDIKIQQGELKRNADLQLKIGNKYRYEYNFAVPLNLTMAVGGSSETDKENVSNLNIKMSRSIDIVVDRKERYNKSDVFVLKSTGVMKYENLDELIASETKGKEMTQEEMQPKMQSINMLKEGINTSGETWLNNDGKTVKTITNVFGMEITMEGEKAERSSMMGGFDANMIIQPWMFALNENFEWTKNTTMNMSGFKSTSSERYKVVTVEEIDTKIGKKKCYKVEEESISSTSTEYKRVNSNNKISGKTILWIDYNTRILVKAESWMENLKIGSIELVDEK</sequence>